<dbReference type="Pfam" id="PF17849">
    <property type="entry name" value="OB_Dis3"/>
    <property type="match status" value="1"/>
</dbReference>
<evidence type="ECO:0000313" key="4">
    <source>
        <dbReference type="EMBL" id="KAL3272518.1"/>
    </source>
</evidence>
<feature type="domain" description="RNB" evidence="3">
    <location>
        <begin position="333"/>
        <end position="681"/>
    </location>
</feature>
<dbReference type="Gene3D" id="2.40.50.690">
    <property type="match status" value="1"/>
</dbReference>
<dbReference type="SUPFAM" id="SSF50249">
    <property type="entry name" value="Nucleic acid-binding proteins"/>
    <property type="match status" value="2"/>
</dbReference>
<name>A0ABD2N1F9_9CUCU</name>
<keyword evidence="5" id="KW-1185">Reference proteome</keyword>
<gene>
    <name evidence="4" type="ORF">HHI36_013994</name>
</gene>
<feature type="region of interest" description="Disordered" evidence="2">
    <location>
        <begin position="50"/>
        <end position="92"/>
    </location>
</feature>
<evidence type="ECO:0000313" key="5">
    <source>
        <dbReference type="Proteomes" id="UP001516400"/>
    </source>
</evidence>
<dbReference type="InterPro" id="IPR012340">
    <property type="entry name" value="NA-bd_OB-fold"/>
</dbReference>
<dbReference type="EMBL" id="JABFTP020000062">
    <property type="protein sequence ID" value="KAL3272518.1"/>
    <property type="molecule type" value="Genomic_DNA"/>
</dbReference>
<comment type="similarity">
    <text evidence="1">Belongs to the RNR ribonuclease family.</text>
</comment>
<reference evidence="4 5" key="1">
    <citation type="journal article" date="2021" name="BMC Biol.">
        <title>Horizontally acquired antibacterial genes associated with adaptive radiation of ladybird beetles.</title>
        <authorList>
            <person name="Li H.S."/>
            <person name="Tang X.F."/>
            <person name="Huang Y.H."/>
            <person name="Xu Z.Y."/>
            <person name="Chen M.L."/>
            <person name="Du X.Y."/>
            <person name="Qiu B.Y."/>
            <person name="Chen P.T."/>
            <person name="Zhang W."/>
            <person name="Slipinski A."/>
            <person name="Escalona H.E."/>
            <person name="Waterhouse R.M."/>
            <person name="Zwick A."/>
            <person name="Pang H."/>
        </authorList>
    </citation>
    <scope>NUCLEOTIDE SEQUENCE [LARGE SCALE GENOMIC DNA]</scope>
    <source>
        <strain evidence="4">SYSU2018</strain>
    </source>
</reference>
<accession>A0ABD2N1F9</accession>
<dbReference type="InterPro" id="IPR001900">
    <property type="entry name" value="RNase_II/R"/>
</dbReference>
<dbReference type="Proteomes" id="UP001516400">
    <property type="component" value="Unassembled WGS sequence"/>
</dbReference>
<sequence>MRNNCCISSSDSSEVTLNKCVNKSMKRLEKPDAELVKEEQIESLSEKLENMNVNDQAMSNSKNIDSSQRKVPDGGKRSRSRKKKAKEAKITEGVATGSNETQIQKKRVRYRLRTPKKKVDSKGYPDYITEEEVTQGLLDGSLVKGIIRINQRNSRDAYVSSMIKGDTDYCIKSILDQNRALEGDEVILRIKSEAEWDEGRKTAVVVYISKMIHSRTSVGKLYPITRNDNFAAFFPRDKRFPVVHIPSISWPKTFKSDPQKSSKNLFVAKITEWTNIEHAKGLIIENIGISGDLKVENLAILKGCGLDHESFGNEVLKYLPKMDNLQADWLEGREDLRTECIFSIDPLTARDLDDAVSCKTLPDGNLEIGVHIADVSHFLEEGTELDKQVGWKATTIYMVDHVYHMLPVELCMGCSLLPAKDKLSFSVFWTMTPDGEILTTRFAKTIMNSCVQLAYEHAQAIIDDPDNFDASSFPKITNGYSIADVKDVVLKLYNISKILRRRRFENGALRIDQIKLSFNLDPETGLPIDYFTHELKEANWLIEEFMLLANISVAEKIMDSFPDISFLRLHEAPKESMMKELKAGLESVGIHVDTSSAMSIQSSLKKYSSDDFLGKIRGAVLNHLFAKPMVRARYFCPGIEKAATSYGHFALNIPLYTHFTSPIRRYADIMVHRLLTASLGLSKKPMWDPAFVGDVAQRCNILKYNAKKAQEESTKLYLGLFITKRGPFIRNAAVVDVKERTFDALVLDSGEIVRIYTNEIEGARFKLEEIPCLDLNTSKNASGYQKKNWQMRLSYPPLKNLPGTEVVIELFSLVQVELTMCPKKRRILAKLLRPIS</sequence>
<comment type="caution">
    <text evidence="4">The sequence shown here is derived from an EMBL/GenBank/DDBJ whole genome shotgun (WGS) entry which is preliminary data.</text>
</comment>
<dbReference type="InterPro" id="IPR050180">
    <property type="entry name" value="RNR_Ribonuclease"/>
</dbReference>
<dbReference type="Gene3D" id="2.40.50.140">
    <property type="entry name" value="Nucleic acid-binding proteins"/>
    <property type="match status" value="1"/>
</dbReference>
<dbReference type="PANTHER" id="PTHR23355:SF9">
    <property type="entry name" value="DIS3-LIKE EXONUCLEASE 2"/>
    <property type="match status" value="1"/>
</dbReference>
<dbReference type="PANTHER" id="PTHR23355">
    <property type="entry name" value="RIBONUCLEASE"/>
    <property type="match status" value="1"/>
</dbReference>
<dbReference type="InterPro" id="IPR041505">
    <property type="entry name" value="Dis3_CSD2"/>
</dbReference>
<dbReference type="AlphaFoldDB" id="A0ABD2N1F9"/>
<evidence type="ECO:0000256" key="2">
    <source>
        <dbReference type="SAM" id="MobiDB-lite"/>
    </source>
</evidence>
<organism evidence="4 5">
    <name type="scientific">Cryptolaemus montrouzieri</name>
    <dbReference type="NCBI Taxonomy" id="559131"/>
    <lineage>
        <taxon>Eukaryota</taxon>
        <taxon>Metazoa</taxon>
        <taxon>Ecdysozoa</taxon>
        <taxon>Arthropoda</taxon>
        <taxon>Hexapoda</taxon>
        <taxon>Insecta</taxon>
        <taxon>Pterygota</taxon>
        <taxon>Neoptera</taxon>
        <taxon>Endopterygota</taxon>
        <taxon>Coleoptera</taxon>
        <taxon>Polyphaga</taxon>
        <taxon>Cucujiformia</taxon>
        <taxon>Coccinelloidea</taxon>
        <taxon>Coccinellidae</taxon>
        <taxon>Scymninae</taxon>
        <taxon>Scymnini</taxon>
        <taxon>Cryptolaemus</taxon>
    </lineage>
</organism>
<dbReference type="SMART" id="SM00955">
    <property type="entry name" value="RNB"/>
    <property type="match status" value="1"/>
</dbReference>
<dbReference type="PROSITE" id="PS01175">
    <property type="entry name" value="RIBONUCLEASE_II"/>
    <property type="match status" value="1"/>
</dbReference>
<feature type="compositionally biased region" description="Basic and acidic residues" evidence="2">
    <location>
        <begin position="67"/>
        <end position="76"/>
    </location>
</feature>
<protein>
    <recommendedName>
        <fullName evidence="3">RNB domain-containing protein</fullName>
    </recommendedName>
</protein>
<evidence type="ECO:0000259" key="3">
    <source>
        <dbReference type="SMART" id="SM00955"/>
    </source>
</evidence>
<feature type="compositionally biased region" description="Polar residues" evidence="2">
    <location>
        <begin position="51"/>
        <end position="66"/>
    </location>
</feature>
<evidence type="ECO:0000256" key="1">
    <source>
        <dbReference type="RuleBase" id="RU003901"/>
    </source>
</evidence>
<feature type="compositionally biased region" description="Basic residues" evidence="2">
    <location>
        <begin position="77"/>
        <end position="86"/>
    </location>
</feature>
<dbReference type="Gene3D" id="2.40.50.700">
    <property type="match status" value="1"/>
</dbReference>
<proteinExistence type="inferred from homology"/>
<dbReference type="Pfam" id="PF00773">
    <property type="entry name" value="RNB"/>
    <property type="match status" value="1"/>
</dbReference>
<dbReference type="InterPro" id="IPR022966">
    <property type="entry name" value="RNase_II/R_CS"/>
</dbReference>